<dbReference type="Proteomes" id="UP001153076">
    <property type="component" value="Unassembled WGS sequence"/>
</dbReference>
<evidence type="ECO:0000313" key="2">
    <source>
        <dbReference type="EMBL" id="KAJ8431948.1"/>
    </source>
</evidence>
<keyword evidence="3" id="KW-1185">Reference proteome</keyword>
<protein>
    <submittedName>
        <fullName evidence="2">Uncharacterized protein</fullName>
    </submittedName>
</protein>
<proteinExistence type="predicted"/>
<dbReference type="AlphaFoldDB" id="A0A9Q1JVR3"/>
<comment type="caution">
    <text evidence="2">The sequence shown here is derived from an EMBL/GenBank/DDBJ whole genome shotgun (WGS) entry which is preliminary data.</text>
</comment>
<organism evidence="2 3">
    <name type="scientific">Carnegiea gigantea</name>
    <dbReference type="NCBI Taxonomy" id="171969"/>
    <lineage>
        <taxon>Eukaryota</taxon>
        <taxon>Viridiplantae</taxon>
        <taxon>Streptophyta</taxon>
        <taxon>Embryophyta</taxon>
        <taxon>Tracheophyta</taxon>
        <taxon>Spermatophyta</taxon>
        <taxon>Magnoliopsida</taxon>
        <taxon>eudicotyledons</taxon>
        <taxon>Gunneridae</taxon>
        <taxon>Pentapetalae</taxon>
        <taxon>Caryophyllales</taxon>
        <taxon>Cactineae</taxon>
        <taxon>Cactaceae</taxon>
        <taxon>Cactoideae</taxon>
        <taxon>Echinocereeae</taxon>
        <taxon>Carnegiea</taxon>
    </lineage>
</organism>
<sequence length="163" mass="19205">MHQGKRVKDRNGFEERRNGNGREKGNVDGVRGDGVDTRGTVKDVILRSREMAMERHLTLVLIQSWDRWRKAFRIAGRRVRFMVFDVVLLTGLPAIGQKVELDREEVLMEVGNMVRACMAEWEWQEIAKRIPGKSGEKRRFFRHHVNVMMELCEENAEEERIWI</sequence>
<gene>
    <name evidence="2" type="ORF">Cgig2_000007</name>
</gene>
<accession>A0A9Q1JVR3</accession>
<feature type="compositionally biased region" description="Basic and acidic residues" evidence="1">
    <location>
        <begin position="9"/>
        <end position="33"/>
    </location>
</feature>
<feature type="region of interest" description="Disordered" evidence="1">
    <location>
        <begin position="1"/>
        <end position="33"/>
    </location>
</feature>
<evidence type="ECO:0000256" key="1">
    <source>
        <dbReference type="SAM" id="MobiDB-lite"/>
    </source>
</evidence>
<reference evidence="2" key="1">
    <citation type="submission" date="2022-04" db="EMBL/GenBank/DDBJ databases">
        <title>Carnegiea gigantea Genome sequencing and assembly v2.</title>
        <authorList>
            <person name="Copetti D."/>
            <person name="Sanderson M.J."/>
            <person name="Burquez A."/>
            <person name="Wojciechowski M.F."/>
        </authorList>
    </citation>
    <scope>NUCLEOTIDE SEQUENCE</scope>
    <source>
        <strain evidence="2">SGP5-SGP5p</strain>
        <tissue evidence="2">Aerial part</tissue>
    </source>
</reference>
<dbReference type="EMBL" id="JAKOGI010000651">
    <property type="protein sequence ID" value="KAJ8431948.1"/>
    <property type="molecule type" value="Genomic_DNA"/>
</dbReference>
<evidence type="ECO:0000313" key="3">
    <source>
        <dbReference type="Proteomes" id="UP001153076"/>
    </source>
</evidence>
<name>A0A9Q1JVR3_9CARY</name>